<evidence type="ECO:0000313" key="3">
    <source>
        <dbReference type="Proteomes" id="UP000777002"/>
    </source>
</evidence>
<dbReference type="PANTHER" id="PTHR13504">
    <property type="entry name" value="FIDO DOMAIN-CONTAINING PROTEIN DDB_G0283145"/>
    <property type="match status" value="1"/>
</dbReference>
<proteinExistence type="predicted"/>
<dbReference type="SUPFAM" id="SSF140931">
    <property type="entry name" value="Fic-like"/>
    <property type="match status" value="1"/>
</dbReference>
<sequence length="276" mass="31994">MMEFSPEYFDYRPIFSSEEKQYLRALSKQYSLEQFVSDHQTFEERSIYYAFVSSKIEGNQYSKKGATLLLKYGFTENGKTMQDAMMLINLRDAFVDVTLSSDEKIESVLTKHYVCTIHSKVSDKLLQSHDRGQVRRNYVTISGSDYVPLDNPYLLEEQLQRLLDVALTINDPFEQAVFAHCNLAYLQYFKDCNKRTARLVQTAIMAAHKVTPIFLREGAVQGYLISLLNYYETGDFKQYKELFLTEYEHTIKQLQGVAPKQLEAQSKALKKILAAR</sequence>
<dbReference type="EMBL" id="JACJKX010000009">
    <property type="protein sequence ID" value="MBM6928795.1"/>
    <property type="molecule type" value="Genomic_DNA"/>
</dbReference>
<dbReference type="Proteomes" id="UP000777002">
    <property type="component" value="Unassembled WGS sequence"/>
</dbReference>
<organism evidence="2 3">
    <name type="scientific">Parasutterella secunda</name>
    <dbReference type="NCBI Taxonomy" id="626947"/>
    <lineage>
        <taxon>Bacteria</taxon>
        <taxon>Pseudomonadati</taxon>
        <taxon>Pseudomonadota</taxon>
        <taxon>Betaproteobacteria</taxon>
        <taxon>Burkholderiales</taxon>
        <taxon>Sutterellaceae</taxon>
        <taxon>Parasutterella</taxon>
    </lineage>
</organism>
<protein>
    <submittedName>
        <fullName evidence="2">Fic family protein</fullName>
    </submittedName>
</protein>
<dbReference type="InterPro" id="IPR036597">
    <property type="entry name" value="Fido-like_dom_sf"/>
</dbReference>
<dbReference type="RefSeq" id="WP_205050384.1">
    <property type="nucleotide sequence ID" value="NZ_JACJKX010000009.1"/>
</dbReference>
<keyword evidence="3" id="KW-1185">Reference proteome</keyword>
<dbReference type="InterPro" id="IPR003812">
    <property type="entry name" value="Fido"/>
</dbReference>
<evidence type="ECO:0000259" key="1">
    <source>
        <dbReference type="PROSITE" id="PS51459"/>
    </source>
</evidence>
<accession>A0ABS2GSK3</accession>
<dbReference type="InterPro" id="IPR040198">
    <property type="entry name" value="Fido_containing"/>
</dbReference>
<feature type="domain" description="Fido" evidence="1">
    <location>
        <begin position="109"/>
        <end position="245"/>
    </location>
</feature>
<comment type="caution">
    <text evidence="2">The sequence shown here is derived from an EMBL/GenBank/DDBJ whole genome shotgun (WGS) entry which is preliminary data.</text>
</comment>
<name>A0ABS2GSK3_9BURK</name>
<dbReference type="PROSITE" id="PS51459">
    <property type="entry name" value="FIDO"/>
    <property type="match status" value="1"/>
</dbReference>
<reference evidence="2 3" key="1">
    <citation type="journal article" date="2021" name="Sci. Rep.">
        <title>The distribution of antibiotic resistance genes in chicken gut microbiota commensals.</title>
        <authorList>
            <person name="Juricova H."/>
            <person name="Matiasovicova J."/>
            <person name="Kubasova T."/>
            <person name="Cejkova D."/>
            <person name="Rychlik I."/>
        </authorList>
    </citation>
    <scope>NUCLEOTIDE SEQUENCE [LARGE SCALE GENOMIC DNA]</scope>
    <source>
        <strain evidence="2 3">An562</strain>
    </source>
</reference>
<gene>
    <name evidence="2" type="ORF">H5985_05870</name>
</gene>
<dbReference type="Pfam" id="PF02661">
    <property type="entry name" value="Fic"/>
    <property type="match status" value="1"/>
</dbReference>
<evidence type="ECO:0000313" key="2">
    <source>
        <dbReference type="EMBL" id="MBM6928795.1"/>
    </source>
</evidence>
<dbReference type="PANTHER" id="PTHR13504:SF38">
    <property type="entry name" value="FIDO DOMAIN-CONTAINING PROTEIN"/>
    <property type="match status" value="1"/>
</dbReference>
<dbReference type="Gene3D" id="1.10.3290.10">
    <property type="entry name" value="Fido-like domain"/>
    <property type="match status" value="1"/>
</dbReference>